<dbReference type="Proteomes" id="UP000466794">
    <property type="component" value="Unassembled WGS sequence"/>
</dbReference>
<accession>A0A7K1V2N7</accession>
<dbReference type="EMBL" id="WRPP01000005">
    <property type="protein sequence ID" value="MVU80762.1"/>
    <property type="molecule type" value="Genomic_DNA"/>
</dbReference>
<comment type="caution">
    <text evidence="1">The sequence shown here is derived from an EMBL/GenBank/DDBJ whole genome shotgun (WGS) entry which is preliminary data.</text>
</comment>
<organism evidence="1 2">
    <name type="scientific">Nocardia terrae</name>
    <dbReference type="NCBI Taxonomy" id="2675851"/>
    <lineage>
        <taxon>Bacteria</taxon>
        <taxon>Bacillati</taxon>
        <taxon>Actinomycetota</taxon>
        <taxon>Actinomycetes</taxon>
        <taxon>Mycobacteriales</taxon>
        <taxon>Nocardiaceae</taxon>
        <taxon>Nocardia</taxon>
    </lineage>
</organism>
<proteinExistence type="predicted"/>
<name>A0A7K1V2N7_9NOCA</name>
<protein>
    <submittedName>
        <fullName evidence="1">Uncharacterized protein</fullName>
    </submittedName>
</protein>
<gene>
    <name evidence="1" type="ORF">GPX89_26355</name>
</gene>
<evidence type="ECO:0000313" key="1">
    <source>
        <dbReference type="EMBL" id="MVU80762.1"/>
    </source>
</evidence>
<reference evidence="1 2" key="1">
    <citation type="submission" date="2019-12" db="EMBL/GenBank/DDBJ databases">
        <title>Nocardia sp. nov. ET3-3 isolated from soil.</title>
        <authorList>
            <person name="Kanchanasin P."/>
            <person name="Tanasupawat S."/>
            <person name="Yuki M."/>
            <person name="Kudo T."/>
        </authorList>
    </citation>
    <scope>NUCLEOTIDE SEQUENCE [LARGE SCALE GENOMIC DNA]</scope>
    <source>
        <strain evidence="1 2">ET3-3</strain>
    </source>
</reference>
<dbReference type="AlphaFoldDB" id="A0A7K1V2N7"/>
<evidence type="ECO:0000313" key="2">
    <source>
        <dbReference type="Proteomes" id="UP000466794"/>
    </source>
</evidence>
<sequence length="59" mass="6569">MARFIPSVAIPFAAILVAAEAYRRYRRTQLVLMPTGINDARGVTMRSSIKAADPTYVNR</sequence>
<keyword evidence="2" id="KW-1185">Reference proteome</keyword>
<dbReference type="RefSeq" id="WP_157390333.1">
    <property type="nucleotide sequence ID" value="NZ_WRPP01000005.1"/>
</dbReference>